<evidence type="ECO:0000313" key="13">
    <source>
        <dbReference type="Proteomes" id="UP000033038"/>
    </source>
</evidence>
<dbReference type="Gene3D" id="3.40.50.300">
    <property type="entry name" value="P-loop containing nucleotide triphosphate hydrolases"/>
    <property type="match status" value="1"/>
</dbReference>
<dbReference type="InterPro" id="IPR003593">
    <property type="entry name" value="AAA+_ATPase"/>
</dbReference>
<evidence type="ECO:0000256" key="5">
    <source>
        <dbReference type="ARBA" id="ARBA00023134"/>
    </source>
</evidence>
<dbReference type="SUPFAM" id="SSF47364">
    <property type="entry name" value="Domain of the SRP/SRP receptor G-proteins"/>
    <property type="match status" value="1"/>
</dbReference>
<gene>
    <name evidence="8" type="primary">ftsY</name>
    <name evidence="12" type="ORF">MSBRW_0542</name>
</gene>
<protein>
    <recommendedName>
        <fullName evidence="8">Signal recognition particle receptor FtsY</fullName>
        <shortName evidence="8">SRP receptor</shortName>
        <ecNumber evidence="8">3.6.5.4</ecNumber>
    </recommendedName>
</protein>
<comment type="similarity">
    <text evidence="8">Belongs to the GTP-binding SRP family. FtsY subfamily.</text>
</comment>
<dbReference type="InterPro" id="IPR027417">
    <property type="entry name" value="P-loop_NTPase"/>
</dbReference>
<keyword evidence="4 8" id="KW-0378">Hydrolase</keyword>
<evidence type="ECO:0000256" key="3">
    <source>
        <dbReference type="ARBA" id="ARBA00022741"/>
    </source>
</evidence>
<dbReference type="EC" id="3.6.5.4" evidence="8"/>
<dbReference type="PANTHER" id="PTHR43134">
    <property type="entry name" value="SIGNAL RECOGNITION PARTICLE RECEPTOR SUBUNIT ALPHA"/>
    <property type="match status" value="1"/>
</dbReference>
<dbReference type="GO" id="GO:0003924">
    <property type="term" value="F:GTPase activity"/>
    <property type="evidence" value="ECO:0007669"/>
    <property type="project" value="UniProtKB-UniRule"/>
</dbReference>
<dbReference type="Proteomes" id="UP000033038">
    <property type="component" value="Chromosome"/>
</dbReference>
<evidence type="ECO:0000256" key="7">
    <source>
        <dbReference type="ARBA" id="ARBA00023170"/>
    </source>
</evidence>
<keyword evidence="6 8" id="KW-0472">Membrane</keyword>
<dbReference type="SUPFAM" id="SSF52540">
    <property type="entry name" value="P-loop containing nucleoside triphosphate hydrolases"/>
    <property type="match status" value="1"/>
</dbReference>
<keyword evidence="3 8" id="KW-0547">Nucleotide-binding</keyword>
<dbReference type="GO" id="GO:0005047">
    <property type="term" value="F:signal recognition particle binding"/>
    <property type="evidence" value="ECO:0007669"/>
    <property type="project" value="TreeGrafter"/>
</dbReference>
<evidence type="ECO:0000256" key="2">
    <source>
        <dbReference type="ARBA" id="ARBA00022490"/>
    </source>
</evidence>
<name>A0A0E3QGT0_METBA</name>
<organism evidence="12 13">
    <name type="scientific">Methanosarcina barkeri str. Wiesmoor</name>
    <dbReference type="NCBI Taxonomy" id="1434109"/>
    <lineage>
        <taxon>Archaea</taxon>
        <taxon>Methanobacteriati</taxon>
        <taxon>Methanobacteriota</taxon>
        <taxon>Stenosarchaea group</taxon>
        <taxon>Methanomicrobia</taxon>
        <taxon>Methanosarcinales</taxon>
        <taxon>Methanosarcinaceae</taxon>
        <taxon>Methanosarcina</taxon>
    </lineage>
</organism>
<comment type="catalytic activity">
    <reaction evidence="8">
        <text>GTP + H2O = GDP + phosphate + H(+)</text>
        <dbReference type="Rhea" id="RHEA:19669"/>
        <dbReference type="ChEBI" id="CHEBI:15377"/>
        <dbReference type="ChEBI" id="CHEBI:15378"/>
        <dbReference type="ChEBI" id="CHEBI:37565"/>
        <dbReference type="ChEBI" id="CHEBI:43474"/>
        <dbReference type="ChEBI" id="CHEBI:58189"/>
        <dbReference type="EC" id="3.6.5.4"/>
    </reaction>
</comment>
<dbReference type="SMART" id="SM00962">
    <property type="entry name" value="SRP54"/>
    <property type="match status" value="1"/>
</dbReference>
<comment type="subcellular location">
    <subcellularLocation>
        <location evidence="8">Cell membrane</location>
        <topology evidence="8">Peripheral membrane protein</topology>
        <orientation evidence="8">Cytoplasmic side</orientation>
    </subcellularLocation>
    <subcellularLocation>
        <location evidence="8">Cytoplasm</location>
    </subcellularLocation>
</comment>
<dbReference type="InterPro" id="IPR004390">
    <property type="entry name" value="SR_rcpt_FtsY"/>
</dbReference>
<dbReference type="GO" id="GO:0005525">
    <property type="term" value="F:GTP binding"/>
    <property type="evidence" value="ECO:0007669"/>
    <property type="project" value="UniProtKB-UniRule"/>
</dbReference>
<evidence type="ECO:0000259" key="9">
    <source>
        <dbReference type="SMART" id="SM00382"/>
    </source>
</evidence>
<dbReference type="KEGG" id="mbw:MSBRW_0542"/>
<dbReference type="Pfam" id="PF02881">
    <property type="entry name" value="SRP54_N"/>
    <property type="match status" value="1"/>
</dbReference>
<dbReference type="InterPro" id="IPR000897">
    <property type="entry name" value="SRP54_GTPase_dom"/>
</dbReference>
<proteinExistence type="inferred from homology"/>
<comment type="function">
    <text evidence="8">Involved in targeting and insertion of nascent membrane proteins into the cytoplasmic membrane. Acts as a receptor for the complex formed by the signal recognition particle (SRP) and the ribosome-nascent chain (RNC).</text>
</comment>
<feature type="domain" description="AAA+ ATPase" evidence="9">
    <location>
        <begin position="228"/>
        <end position="423"/>
    </location>
</feature>
<feature type="binding site" evidence="8">
    <location>
        <begin position="376"/>
        <end position="379"/>
    </location>
    <ligand>
        <name>GTP</name>
        <dbReference type="ChEBI" id="CHEBI:37565"/>
    </ligand>
</feature>
<feature type="domain" description="Signal recognition particle SRP54 helical bundle" evidence="11">
    <location>
        <begin position="127"/>
        <end position="212"/>
    </location>
</feature>
<dbReference type="HOGENOM" id="CLU_009301_3_1_2"/>
<dbReference type="SMART" id="SM00963">
    <property type="entry name" value="SRP54_N"/>
    <property type="match status" value="1"/>
</dbReference>
<evidence type="ECO:0000256" key="6">
    <source>
        <dbReference type="ARBA" id="ARBA00023136"/>
    </source>
</evidence>
<dbReference type="GO" id="GO:0005886">
    <property type="term" value="C:plasma membrane"/>
    <property type="evidence" value="ECO:0007669"/>
    <property type="project" value="UniProtKB-SubCell"/>
</dbReference>
<comment type="subunit">
    <text evidence="8">Part of the signal recognition particle protein translocation system, which is composed of SRP and FtsY.</text>
</comment>
<dbReference type="AlphaFoldDB" id="A0A0E3QGT0"/>
<dbReference type="InterPro" id="IPR013822">
    <property type="entry name" value="Signal_recog_particl_SRP54_hlx"/>
</dbReference>
<evidence type="ECO:0000259" key="11">
    <source>
        <dbReference type="SMART" id="SM00963"/>
    </source>
</evidence>
<dbReference type="Pfam" id="PF00448">
    <property type="entry name" value="SRP54"/>
    <property type="match status" value="1"/>
</dbReference>
<dbReference type="GO" id="GO:0006614">
    <property type="term" value="P:SRP-dependent cotranslational protein targeting to membrane"/>
    <property type="evidence" value="ECO:0007669"/>
    <property type="project" value="InterPro"/>
</dbReference>
<evidence type="ECO:0000256" key="4">
    <source>
        <dbReference type="ARBA" id="ARBA00022801"/>
    </source>
</evidence>
<keyword evidence="7 8" id="KW-0675">Receptor</keyword>
<dbReference type="InterPro" id="IPR036225">
    <property type="entry name" value="SRP/SRP_N"/>
</dbReference>
<keyword evidence="5 8" id="KW-0342">GTP-binding</keyword>
<evidence type="ECO:0000259" key="10">
    <source>
        <dbReference type="SMART" id="SM00962"/>
    </source>
</evidence>
<accession>A0A0E3QGT0</accession>
<dbReference type="FunFam" id="3.40.50.300:FF:000053">
    <property type="entry name" value="Signal recognition particle receptor FtsY"/>
    <property type="match status" value="1"/>
</dbReference>
<dbReference type="Gene3D" id="1.20.120.140">
    <property type="entry name" value="Signal recognition particle SRP54, nucleotide-binding domain"/>
    <property type="match status" value="1"/>
</dbReference>
<dbReference type="GO" id="GO:0005737">
    <property type="term" value="C:cytoplasm"/>
    <property type="evidence" value="ECO:0007669"/>
    <property type="project" value="UniProtKB-SubCell"/>
</dbReference>
<evidence type="ECO:0000313" key="12">
    <source>
        <dbReference type="EMBL" id="AKB49795.1"/>
    </source>
</evidence>
<feature type="domain" description="SRP54-type proteins GTP-binding" evidence="10">
    <location>
        <begin position="229"/>
        <end position="424"/>
    </location>
</feature>
<dbReference type="PANTHER" id="PTHR43134:SF1">
    <property type="entry name" value="SIGNAL RECOGNITION PARTICLE RECEPTOR SUBUNIT ALPHA"/>
    <property type="match status" value="1"/>
</dbReference>
<feature type="binding site" evidence="8">
    <location>
        <begin position="236"/>
        <end position="243"/>
    </location>
    <ligand>
        <name>GTP</name>
        <dbReference type="ChEBI" id="CHEBI:37565"/>
    </ligand>
</feature>
<dbReference type="SMART" id="SM00382">
    <property type="entry name" value="AAA"/>
    <property type="match status" value="1"/>
</dbReference>
<sequence length="430" mass="47649">MAFLGWDPVFNKFKEKLGNFKKSLSRTIDDKAVDIEPVVEPVPEAKEGFEEDIEPIPEEEALETLTEEESYEAEPVTAAPATAGIEDRKKAEYRKKLKNRKKAVESEPEEENVPENVPEEKKSFFKKFSKIGFTKKAKALVLNREVYLDSKDLDEPLWELEMGLLESDLALSVSEAIVESVKTQLTGTTKRIGSNTGEIVEEALKKAILEVVSANTFDFDEYVRDREKPVHIVFVGINGTGKTTSIAKITHRLLKSDYSVVLAAGDTFRAGAIDQLGIHADRLGVKMIKHQPGADPAAVIYDAVQYAKGHKIDFVLSDTAGRMHTNLNLMSQMEKICRVSTPDLIIFVDEAVAGNDAVERAAQFNEAVPIDGSILTKIDADAKGGAAISIAYITGKPILFFGIGQGYEDLKKFDPEWFIDQLFNQEITSM</sequence>
<dbReference type="CDD" id="cd17874">
    <property type="entry name" value="FtsY"/>
    <property type="match status" value="1"/>
</dbReference>
<dbReference type="InterPro" id="IPR042101">
    <property type="entry name" value="SRP54_N_sf"/>
</dbReference>
<evidence type="ECO:0000256" key="1">
    <source>
        <dbReference type="ARBA" id="ARBA00022475"/>
    </source>
</evidence>
<feature type="binding site" evidence="8">
    <location>
        <begin position="318"/>
        <end position="322"/>
    </location>
    <ligand>
        <name>GTP</name>
        <dbReference type="ChEBI" id="CHEBI:37565"/>
    </ligand>
</feature>
<dbReference type="EMBL" id="CP009526">
    <property type="protein sequence ID" value="AKB49795.1"/>
    <property type="molecule type" value="Genomic_DNA"/>
</dbReference>
<reference evidence="12 13" key="1">
    <citation type="submission" date="2014-07" db="EMBL/GenBank/DDBJ databases">
        <title>Methanogenic archaea and the global carbon cycle.</title>
        <authorList>
            <person name="Henriksen J.R."/>
            <person name="Luke J."/>
            <person name="Reinhart S."/>
            <person name="Benedict M.N."/>
            <person name="Youngblut N.D."/>
            <person name="Metcalf M.E."/>
            <person name="Whitaker R.J."/>
            <person name="Metcalf W.W."/>
        </authorList>
    </citation>
    <scope>NUCLEOTIDE SEQUENCE [LARGE SCALE GENOMIC DNA]</scope>
    <source>
        <strain evidence="12 13">Wiesmoor</strain>
    </source>
</reference>
<keyword evidence="1 8" id="KW-1003">Cell membrane</keyword>
<dbReference type="PATRIC" id="fig|1434109.4.peg.647"/>
<keyword evidence="2 8" id="KW-0963">Cytoplasm</keyword>
<dbReference type="HAMAP" id="MF_00920">
    <property type="entry name" value="FtsY"/>
    <property type="match status" value="1"/>
</dbReference>
<evidence type="ECO:0000256" key="8">
    <source>
        <dbReference type="HAMAP-Rule" id="MF_00920"/>
    </source>
</evidence>
<dbReference type="NCBIfam" id="TIGR00064">
    <property type="entry name" value="ftsY"/>
    <property type="match status" value="1"/>
</dbReference>